<gene>
    <name evidence="11" type="ORF">IWQ62_000680</name>
</gene>
<feature type="compositionally biased region" description="Polar residues" evidence="9">
    <location>
        <begin position="1"/>
        <end position="18"/>
    </location>
</feature>
<sequence length="160" mass="17254">MPITFDSNESSSPNTAFDKSTEPGTTAATGTSSSIQHSATQPKRRPGSAGAGVTHPKHESGTDGSSSSTASPLKDLRAAHHGQADSQTSRNPLALCVACLKLWVYRYEVTTGLYMLEPWEKSIFNSIVLIFIAFSCYTAYVYLPSYLHNLAAKVTEYTSI</sequence>
<proteinExistence type="inferred from homology"/>
<dbReference type="Proteomes" id="UP001150925">
    <property type="component" value="Unassembled WGS sequence"/>
</dbReference>
<keyword evidence="12" id="KW-1185">Reference proteome</keyword>
<evidence type="ECO:0008006" key="13">
    <source>
        <dbReference type="Google" id="ProtNLM"/>
    </source>
</evidence>
<feature type="region of interest" description="Disordered" evidence="9">
    <location>
        <begin position="1"/>
        <end position="85"/>
    </location>
</feature>
<evidence type="ECO:0000256" key="8">
    <source>
        <dbReference type="ARBA" id="ARBA00038370"/>
    </source>
</evidence>
<feature type="compositionally biased region" description="Low complexity" evidence="9">
    <location>
        <begin position="24"/>
        <end position="34"/>
    </location>
</feature>
<dbReference type="EMBL" id="JANBPY010000067">
    <property type="protein sequence ID" value="KAJ1969357.1"/>
    <property type="molecule type" value="Genomic_DNA"/>
</dbReference>
<feature type="transmembrane region" description="Helical" evidence="10">
    <location>
        <begin position="123"/>
        <end position="143"/>
    </location>
</feature>
<evidence type="ECO:0000256" key="9">
    <source>
        <dbReference type="SAM" id="MobiDB-lite"/>
    </source>
</evidence>
<evidence type="ECO:0000256" key="4">
    <source>
        <dbReference type="ARBA" id="ARBA00022824"/>
    </source>
</evidence>
<dbReference type="GO" id="GO:0046513">
    <property type="term" value="P:ceramide biosynthetic process"/>
    <property type="evidence" value="ECO:0007669"/>
    <property type="project" value="TreeGrafter"/>
</dbReference>
<comment type="caution">
    <text evidence="11">The sequence shown here is derived from an EMBL/GenBank/DDBJ whole genome shotgun (WGS) entry which is preliminary data.</text>
</comment>
<keyword evidence="4" id="KW-0256">Endoplasmic reticulum</keyword>
<feature type="compositionally biased region" description="Low complexity" evidence="9">
    <location>
        <begin position="62"/>
        <end position="71"/>
    </location>
</feature>
<dbReference type="AlphaFoldDB" id="A0A9W8AZN8"/>
<keyword evidence="7 10" id="KW-0472">Membrane</keyword>
<dbReference type="GO" id="GO:0005789">
    <property type="term" value="C:endoplasmic reticulum membrane"/>
    <property type="evidence" value="ECO:0007669"/>
    <property type="project" value="UniProtKB-SubCell"/>
</dbReference>
<organism evidence="11 12">
    <name type="scientific">Dispira parvispora</name>
    <dbReference type="NCBI Taxonomy" id="1520584"/>
    <lineage>
        <taxon>Eukaryota</taxon>
        <taxon>Fungi</taxon>
        <taxon>Fungi incertae sedis</taxon>
        <taxon>Zoopagomycota</taxon>
        <taxon>Kickxellomycotina</taxon>
        <taxon>Dimargaritomycetes</taxon>
        <taxon>Dimargaritales</taxon>
        <taxon>Dimargaritaceae</taxon>
        <taxon>Dispira</taxon>
    </lineage>
</organism>
<accession>A0A9W8AZN8</accession>
<dbReference type="OrthoDB" id="202672at2759"/>
<keyword evidence="3 10" id="KW-0812">Transmembrane</keyword>
<keyword evidence="6" id="KW-0443">Lipid metabolism</keyword>
<evidence type="ECO:0000256" key="10">
    <source>
        <dbReference type="SAM" id="Phobius"/>
    </source>
</evidence>
<dbReference type="PANTHER" id="PTHR47084:SF1">
    <property type="entry name" value="SERINE PALMITOYLTRANSFERASE SMALL SUBUNIT A"/>
    <property type="match status" value="1"/>
</dbReference>
<keyword evidence="5 10" id="KW-1133">Transmembrane helix</keyword>
<evidence type="ECO:0000256" key="1">
    <source>
        <dbReference type="ARBA" id="ARBA00004477"/>
    </source>
</evidence>
<dbReference type="PANTHER" id="PTHR47084">
    <property type="entry name" value="SERINE PALMITOYLTRANSFERASE SMALL SUBUNIT A"/>
    <property type="match status" value="1"/>
</dbReference>
<dbReference type="GO" id="GO:0004758">
    <property type="term" value="F:serine C-palmitoyltransferase activity"/>
    <property type="evidence" value="ECO:0007669"/>
    <property type="project" value="TreeGrafter"/>
</dbReference>
<comment type="similarity">
    <text evidence="8">Belongs to the SPTSS family. SPTSSA subfamily.</text>
</comment>
<dbReference type="Pfam" id="PF11779">
    <property type="entry name" value="SPT_ssu-like"/>
    <property type="match status" value="1"/>
</dbReference>
<dbReference type="InterPro" id="IPR051900">
    <property type="entry name" value="SPT_small_subunit"/>
</dbReference>
<evidence type="ECO:0000256" key="2">
    <source>
        <dbReference type="ARBA" id="ARBA00005189"/>
    </source>
</evidence>
<evidence type="ECO:0000256" key="5">
    <source>
        <dbReference type="ARBA" id="ARBA00022989"/>
    </source>
</evidence>
<protein>
    <recommendedName>
        <fullName evidence="13">Serine palmitoyltransferase small subunit B</fullName>
    </recommendedName>
</protein>
<dbReference type="InterPro" id="IPR024512">
    <property type="entry name" value="Ser_palmitoyltrfase_ssu-like"/>
</dbReference>
<evidence type="ECO:0000256" key="6">
    <source>
        <dbReference type="ARBA" id="ARBA00023098"/>
    </source>
</evidence>
<name>A0A9W8AZN8_9FUNG</name>
<dbReference type="GO" id="GO:0017059">
    <property type="term" value="C:serine palmitoyltransferase complex"/>
    <property type="evidence" value="ECO:0007669"/>
    <property type="project" value="TreeGrafter"/>
</dbReference>
<reference evidence="11" key="1">
    <citation type="submission" date="2022-07" db="EMBL/GenBank/DDBJ databases">
        <title>Phylogenomic reconstructions and comparative analyses of Kickxellomycotina fungi.</title>
        <authorList>
            <person name="Reynolds N.K."/>
            <person name="Stajich J.E."/>
            <person name="Barry K."/>
            <person name="Grigoriev I.V."/>
            <person name="Crous P."/>
            <person name="Smith M.E."/>
        </authorList>
    </citation>
    <scope>NUCLEOTIDE SEQUENCE</scope>
    <source>
        <strain evidence="11">RSA 1196</strain>
    </source>
</reference>
<evidence type="ECO:0000256" key="3">
    <source>
        <dbReference type="ARBA" id="ARBA00022692"/>
    </source>
</evidence>
<comment type="subcellular location">
    <subcellularLocation>
        <location evidence="1">Endoplasmic reticulum membrane</location>
        <topology evidence="1">Multi-pass membrane protein</topology>
    </subcellularLocation>
</comment>
<evidence type="ECO:0000313" key="12">
    <source>
        <dbReference type="Proteomes" id="UP001150925"/>
    </source>
</evidence>
<comment type="pathway">
    <text evidence="2">Lipid metabolism.</text>
</comment>
<evidence type="ECO:0000313" key="11">
    <source>
        <dbReference type="EMBL" id="KAJ1969357.1"/>
    </source>
</evidence>
<evidence type="ECO:0000256" key="7">
    <source>
        <dbReference type="ARBA" id="ARBA00023136"/>
    </source>
</evidence>